<feature type="transmembrane region" description="Helical" evidence="1">
    <location>
        <begin position="45"/>
        <end position="76"/>
    </location>
</feature>
<keyword evidence="1" id="KW-1133">Transmembrane helix</keyword>
<name>A0A0L8H205_OCTBM</name>
<evidence type="ECO:0000256" key="1">
    <source>
        <dbReference type="SAM" id="Phobius"/>
    </source>
</evidence>
<keyword evidence="1" id="KW-0472">Membrane</keyword>
<protein>
    <submittedName>
        <fullName evidence="2">Uncharacterized protein</fullName>
    </submittedName>
</protein>
<feature type="transmembrane region" description="Helical" evidence="1">
    <location>
        <begin position="82"/>
        <end position="105"/>
    </location>
</feature>
<organism evidence="2">
    <name type="scientific">Octopus bimaculoides</name>
    <name type="common">California two-spotted octopus</name>
    <dbReference type="NCBI Taxonomy" id="37653"/>
    <lineage>
        <taxon>Eukaryota</taxon>
        <taxon>Metazoa</taxon>
        <taxon>Spiralia</taxon>
        <taxon>Lophotrochozoa</taxon>
        <taxon>Mollusca</taxon>
        <taxon>Cephalopoda</taxon>
        <taxon>Coleoidea</taxon>
        <taxon>Octopodiformes</taxon>
        <taxon>Octopoda</taxon>
        <taxon>Incirrata</taxon>
        <taxon>Octopodidae</taxon>
        <taxon>Octopus</taxon>
    </lineage>
</organism>
<proteinExistence type="predicted"/>
<accession>A0A0L8H205</accession>
<sequence>MVHISMAYPSPIDGWQYSTHIGCSCKNNGTCNRSNNRKVCSYRHYFTIIVIVIITIIIIITITTTSITIIIILIIIATISIIMVSVIIALVIIVVVAVVINYNFLHPRSNPYLMSETW</sequence>
<evidence type="ECO:0000313" key="2">
    <source>
        <dbReference type="EMBL" id="KOF83129.1"/>
    </source>
</evidence>
<reference evidence="2" key="1">
    <citation type="submission" date="2015-07" db="EMBL/GenBank/DDBJ databases">
        <title>MeaNS - Measles Nucleotide Surveillance Program.</title>
        <authorList>
            <person name="Tran T."/>
            <person name="Druce J."/>
        </authorList>
    </citation>
    <scope>NUCLEOTIDE SEQUENCE</scope>
    <source>
        <strain evidence="2">UCB-OBI-ISO-001</strain>
        <tissue evidence="2">Gonad</tissue>
    </source>
</reference>
<dbReference type="EMBL" id="KQ419574">
    <property type="protein sequence ID" value="KOF83129.1"/>
    <property type="molecule type" value="Genomic_DNA"/>
</dbReference>
<gene>
    <name evidence="2" type="ORF">OCBIM_22024369mg</name>
</gene>
<dbReference type="AlphaFoldDB" id="A0A0L8H205"/>
<keyword evidence="1" id="KW-0812">Transmembrane</keyword>